<name>A0AAV4N4V6_CAEEX</name>
<evidence type="ECO:0000256" key="8">
    <source>
        <dbReference type="ARBA" id="ARBA00048283"/>
    </source>
</evidence>
<evidence type="ECO:0000256" key="3">
    <source>
        <dbReference type="ARBA" id="ARBA00026104"/>
    </source>
</evidence>
<protein>
    <recommendedName>
        <fullName evidence="7">sn-1-specific diacylglycerol lipase ABHD11</fullName>
        <ecNumber evidence="3">3.1.1.116</ecNumber>
    </recommendedName>
    <alternativeName>
        <fullName evidence="4">Alpha/beta hydrolase domain-containing protein 11</fullName>
    </alternativeName>
</protein>
<dbReference type="SUPFAM" id="SSF53474">
    <property type="entry name" value="alpha/beta-Hydrolases"/>
    <property type="match status" value="1"/>
</dbReference>
<evidence type="ECO:0000256" key="1">
    <source>
        <dbReference type="ARBA" id="ARBA00008645"/>
    </source>
</evidence>
<dbReference type="EMBL" id="BPLR01020527">
    <property type="protein sequence ID" value="GIX79742.1"/>
    <property type="molecule type" value="Genomic_DNA"/>
</dbReference>
<organism evidence="13 14">
    <name type="scientific">Caerostris extrusa</name>
    <name type="common">Bark spider</name>
    <name type="synonym">Caerostris bankana</name>
    <dbReference type="NCBI Taxonomy" id="172846"/>
    <lineage>
        <taxon>Eukaryota</taxon>
        <taxon>Metazoa</taxon>
        <taxon>Ecdysozoa</taxon>
        <taxon>Arthropoda</taxon>
        <taxon>Chelicerata</taxon>
        <taxon>Arachnida</taxon>
        <taxon>Araneae</taxon>
        <taxon>Araneomorphae</taxon>
        <taxon>Entelegynae</taxon>
        <taxon>Araneoidea</taxon>
        <taxon>Araneidae</taxon>
        <taxon>Caerostris</taxon>
    </lineage>
</organism>
<evidence type="ECO:0000313" key="14">
    <source>
        <dbReference type="Proteomes" id="UP001054945"/>
    </source>
</evidence>
<evidence type="ECO:0000256" key="4">
    <source>
        <dbReference type="ARBA" id="ARBA00042703"/>
    </source>
</evidence>
<comment type="catalytic activity">
    <reaction evidence="5">
        <text>a 1,2-diacyl-sn-glycerol + H2O = a 2-acylglycerol + a fatty acid + H(+)</text>
        <dbReference type="Rhea" id="RHEA:33275"/>
        <dbReference type="ChEBI" id="CHEBI:15377"/>
        <dbReference type="ChEBI" id="CHEBI:15378"/>
        <dbReference type="ChEBI" id="CHEBI:17389"/>
        <dbReference type="ChEBI" id="CHEBI:17815"/>
        <dbReference type="ChEBI" id="CHEBI:28868"/>
        <dbReference type="EC" id="3.1.1.116"/>
    </reaction>
</comment>
<comment type="similarity">
    <text evidence="1">Belongs to the AB hydrolase superfamily.</text>
</comment>
<comment type="caution">
    <text evidence="13">The sequence shown here is derived from an EMBL/GenBank/DDBJ whole genome shotgun (WGS) entry which is preliminary data.</text>
</comment>
<comment type="catalytic activity">
    <reaction evidence="8">
        <text>1-octadecanoyl-2-(4Z,7Z,10Z,13Z,16Z,19Z-docosahexaenoyl)-sn-glycerol + H2O = 2-(4Z,7Z,10Z,13Z,16Z,19Z-docosahexaenoyl)-glycerol + octadecanoate + H(+)</text>
        <dbReference type="Rhea" id="RHEA:77107"/>
        <dbReference type="ChEBI" id="CHEBI:15377"/>
        <dbReference type="ChEBI" id="CHEBI:15378"/>
        <dbReference type="ChEBI" id="CHEBI:25629"/>
        <dbReference type="ChEBI" id="CHEBI:77129"/>
        <dbReference type="ChEBI" id="CHEBI:186738"/>
    </reaction>
</comment>
<dbReference type="GO" id="GO:0005739">
    <property type="term" value="C:mitochondrion"/>
    <property type="evidence" value="ECO:0007669"/>
    <property type="project" value="TreeGrafter"/>
</dbReference>
<reference evidence="13 14" key="1">
    <citation type="submission" date="2021-06" db="EMBL/GenBank/DDBJ databases">
        <title>Caerostris extrusa draft genome.</title>
        <authorList>
            <person name="Kono N."/>
            <person name="Arakawa K."/>
        </authorList>
    </citation>
    <scope>NUCLEOTIDE SEQUENCE [LARGE SCALE GENOMIC DNA]</scope>
</reference>
<dbReference type="InterPro" id="IPR000073">
    <property type="entry name" value="AB_hydrolase_1"/>
</dbReference>
<comment type="catalytic activity">
    <reaction evidence="11">
        <text>1-octadecanoyl-2-(5Z,8Z,11Z,14Z-eicosatetraenoyl)-sn-glycerol + H2O = 2-(5Z,8Z,11Z,14Z-eicosatetraenoyl)-glycerol + octadecanoate + H(+)</text>
        <dbReference type="Rhea" id="RHEA:38507"/>
        <dbReference type="ChEBI" id="CHEBI:15377"/>
        <dbReference type="ChEBI" id="CHEBI:15378"/>
        <dbReference type="ChEBI" id="CHEBI:25629"/>
        <dbReference type="ChEBI" id="CHEBI:52392"/>
        <dbReference type="ChEBI" id="CHEBI:75728"/>
    </reaction>
</comment>
<dbReference type="Pfam" id="PF00561">
    <property type="entry name" value="Abhydrolase_1"/>
    <property type="match status" value="1"/>
</dbReference>
<keyword evidence="2" id="KW-0378">Hydrolase</keyword>
<dbReference type="InterPro" id="IPR029058">
    <property type="entry name" value="AB_hydrolase_fold"/>
</dbReference>
<dbReference type="GO" id="GO:0052689">
    <property type="term" value="F:carboxylic ester hydrolase activity"/>
    <property type="evidence" value="ECO:0007669"/>
    <property type="project" value="TreeGrafter"/>
</dbReference>
<dbReference type="Gene3D" id="3.40.50.1820">
    <property type="entry name" value="alpha/beta hydrolase"/>
    <property type="match status" value="1"/>
</dbReference>
<comment type="catalytic activity">
    <reaction evidence="6">
        <text>a 1,3-diacyl-sn-glycerol + H2O = a 1-acyl-sn-glycerol + a fatty acid + H(+)</text>
        <dbReference type="Rhea" id="RHEA:38503"/>
        <dbReference type="ChEBI" id="CHEBI:15377"/>
        <dbReference type="ChEBI" id="CHEBI:15378"/>
        <dbReference type="ChEBI" id="CHEBI:28868"/>
        <dbReference type="ChEBI" id="CHEBI:64683"/>
        <dbReference type="ChEBI" id="CHEBI:77272"/>
    </reaction>
</comment>
<evidence type="ECO:0000313" key="13">
    <source>
        <dbReference type="EMBL" id="GIX79742.1"/>
    </source>
</evidence>
<dbReference type="FunFam" id="3.40.50.1820:FF:000039">
    <property type="entry name" value="Esterase ybfF"/>
    <property type="match status" value="1"/>
</dbReference>
<dbReference type="EC" id="3.1.1.116" evidence="3"/>
<accession>A0AAV4N4V6</accession>
<sequence>MLRSTFNVFKNESWMYMVTKSSLSTKFNLGSRKYCSTAETIYKVSLVPLAYAVFQPEAQSVSKVPVIVLHGLLGSKQNWRGLGKAIAVKSQRKVYALDARNHGDSPHEEEFDYPLMAEDVKYFMSLQSIPEAVIIGHSMGARTAMYVALTNANLVNKLVVVDVSPGKLPKESKSSVTYMLAMIDALNSIPKLSLVQARKELDTILSKSIPEESIRQFLLTNLTEKNKNLSWKANLEVLQKKFSSSIMEFPPVSSHFMKETLFICGENSPYVKSEDHPYIKTLFPKAEFVTVPGAGHWVHSEKPSDFLEALHNFL</sequence>
<evidence type="ECO:0000256" key="10">
    <source>
        <dbReference type="ARBA" id="ARBA00048513"/>
    </source>
</evidence>
<evidence type="ECO:0000256" key="9">
    <source>
        <dbReference type="ARBA" id="ARBA00048504"/>
    </source>
</evidence>
<feature type="domain" description="AB hydrolase-1" evidence="12">
    <location>
        <begin position="65"/>
        <end position="303"/>
    </location>
</feature>
<dbReference type="PANTHER" id="PTHR46118">
    <property type="entry name" value="PROTEIN ABHD11"/>
    <property type="match status" value="1"/>
</dbReference>
<evidence type="ECO:0000256" key="2">
    <source>
        <dbReference type="ARBA" id="ARBA00022801"/>
    </source>
</evidence>
<evidence type="ECO:0000256" key="5">
    <source>
        <dbReference type="ARBA" id="ARBA00043667"/>
    </source>
</evidence>
<dbReference type="PANTHER" id="PTHR46118:SF4">
    <property type="entry name" value="PROTEIN ABHD11"/>
    <property type="match status" value="1"/>
</dbReference>
<dbReference type="Proteomes" id="UP001054945">
    <property type="component" value="Unassembled WGS sequence"/>
</dbReference>
<comment type="catalytic activity">
    <reaction evidence="10">
        <text>1-octadecanoyl-2-(9Z-octadecenoyl)-sn-glycerol + H2O = 2-(9Z-octadecenoyl)-glycerol + octadecanoate + H(+)</text>
        <dbReference type="Rhea" id="RHEA:77103"/>
        <dbReference type="ChEBI" id="CHEBI:15377"/>
        <dbReference type="ChEBI" id="CHEBI:15378"/>
        <dbReference type="ChEBI" id="CHEBI:25629"/>
        <dbReference type="ChEBI" id="CHEBI:73990"/>
        <dbReference type="ChEBI" id="CHEBI:75468"/>
    </reaction>
</comment>
<evidence type="ECO:0000259" key="12">
    <source>
        <dbReference type="Pfam" id="PF00561"/>
    </source>
</evidence>
<keyword evidence="14" id="KW-1185">Reference proteome</keyword>
<dbReference type="AlphaFoldDB" id="A0AAV4N4V6"/>
<evidence type="ECO:0000256" key="11">
    <source>
        <dbReference type="ARBA" id="ARBA00048919"/>
    </source>
</evidence>
<evidence type="ECO:0000256" key="6">
    <source>
        <dbReference type="ARBA" id="ARBA00043742"/>
    </source>
</evidence>
<evidence type="ECO:0000256" key="7">
    <source>
        <dbReference type="ARBA" id="ARBA00044064"/>
    </source>
</evidence>
<gene>
    <name evidence="13" type="primary">abhd11</name>
    <name evidence="13" type="ORF">CEXT_445721</name>
</gene>
<comment type="catalytic activity">
    <reaction evidence="9">
        <text>1,2-didecanoylglycerol + H2O = decanoylglycerol + decanoate + H(+)</text>
        <dbReference type="Rhea" id="RHEA:48596"/>
        <dbReference type="ChEBI" id="CHEBI:11152"/>
        <dbReference type="ChEBI" id="CHEBI:15377"/>
        <dbReference type="ChEBI" id="CHEBI:15378"/>
        <dbReference type="ChEBI" id="CHEBI:27689"/>
        <dbReference type="ChEBI" id="CHEBI:90605"/>
    </reaction>
</comment>
<proteinExistence type="inferred from homology"/>